<dbReference type="EMBL" id="JBHUEK010000015">
    <property type="protein sequence ID" value="MFD1779067.1"/>
    <property type="molecule type" value="Genomic_DNA"/>
</dbReference>
<dbReference type="RefSeq" id="WP_388037775.1">
    <property type="nucleotide sequence ID" value="NZ_JBHUEK010000015.1"/>
</dbReference>
<keyword evidence="2" id="KW-1185">Reference proteome</keyword>
<gene>
    <name evidence="1" type="ORF">ACFSFW_10345</name>
</gene>
<evidence type="ECO:0000313" key="2">
    <source>
        <dbReference type="Proteomes" id="UP001597227"/>
    </source>
</evidence>
<evidence type="ECO:0008006" key="3">
    <source>
        <dbReference type="Google" id="ProtNLM"/>
    </source>
</evidence>
<evidence type="ECO:0000313" key="1">
    <source>
        <dbReference type="EMBL" id="MFD1779067.1"/>
    </source>
</evidence>
<name>A0ABW4MM23_9BACI</name>
<proteinExistence type="predicted"/>
<reference evidence="2" key="1">
    <citation type="journal article" date="2019" name="Int. J. Syst. Evol. Microbiol.">
        <title>The Global Catalogue of Microorganisms (GCM) 10K type strain sequencing project: providing services to taxonomists for standard genome sequencing and annotation.</title>
        <authorList>
            <consortium name="The Broad Institute Genomics Platform"/>
            <consortium name="The Broad Institute Genome Sequencing Center for Infectious Disease"/>
            <person name="Wu L."/>
            <person name="Ma J."/>
        </authorList>
    </citation>
    <scope>NUCLEOTIDE SEQUENCE [LARGE SCALE GENOMIC DNA]</scope>
    <source>
        <strain evidence="2">CCUG 15531</strain>
    </source>
</reference>
<comment type="caution">
    <text evidence="1">The sequence shown here is derived from an EMBL/GenBank/DDBJ whole genome shotgun (WGS) entry which is preliminary data.</text>
</comment>
<sequence length="73" mass="8566">MKTKENVQSENMELLIEIFHLRNTLSEIYSQKGPDNSVYLSLSIKLKLLVNLYIDEKISMLKDEFILSKHHSN</sequence>
<protein>
    <recommendedName>
        <fullName evidence="3">Spo0E like sporulation regulatory protein</fullName>
    </recommendedName>
</protein>
<accession>A0ABW4MM23</accession>
<organism evidence="1 2">
    <name type="scientific">Fredinandcohnia salidurans</name>
    <dbReference type="NCBI Taxonomy" id="2595041"/>
    <lineage>
        <taxon>Bacteria</taxon>
        <taxon>Bacillati</taxon>
        <taxon>Bacillota</taxon>
        <taxon>Bacilli</taxon>
        <taxon>Bacillales</taxon>
        <taxon>Bacillaceae</taxon>
        <taxon>Fredinandcohnia</taxon>
    </lineage>
</organism>
<dbReference type="Proteomes" id="UP001597227">
    <property type="component" value="Unassembled WGS sequence"/>
</dbReference>